<dbReference type="Pfam" id="PF00205">
    <property type="entry name" value="TPP_enzyme_M"/>
    <property type="match status" value="1"/>
</dbReference>
<keyword evidence="5 9" id="KW-0812">Transmembrane</keyword>
<evidence type="ECO:0000313" key="15">
    <source>
        <dbReference type="Proteomes" id="UP001178507"/>
    </source>
</evidence>
<dbReference type="CDD" id="cd07035">
    <property type="entry name" value="TPP_PYR_POX_like"/>
    <property type="match status" value="1"/>
</dbReference>
<keyword evidence="6 9" id="KW-1133">Transmembrane helix</keyword>
<dbReference type="Proteomes" id="UP001178507">
    <property type="component" value="Unassembled WGS sequence"/>
</dbReference>
<evidence type="ECO:0000256" key="1">
    <source>
        <dbReference type="ARBA" id="ARBA00004141"/>
    </source>
</evidence>
<dbReference type="SUPFAM" id="SSF53474">
    <property type="entry name" value="alpha/beta-Hydrolases"/>
    <property type="match status" value="1"/>
</dbReference>
<dbReference type="InterPro" id="IPR012001">
    <property type="entry name" value="Thiamin_PyroP_enz_TPP-bd_dom"/>
</dbReference>
<evidence type="ECO:0000256" key="4">
    <source>
        <dbReference type="ARBA" id="ARBA00022679"/>
    </source>
</evidence>
<name>A0AA36HIY3_9DINO</name>
<protein>
    <submittedName>
        <fullName evidence="14">Uncharacterized protein</fullName>
    </submittedName>
</protein>
<gene>
    <name evidence="14" type="ORF">EVOR1521_LOCUS684</name>
</gene>
<keyword evidence="4" id="KW-0808">Transferase</keyword>
<comment type="subcellular location">
    <subcellularLocation>
        <location evidence="1">Membrane</location>
        <topology evidence="1">Multi-pass membrane protein</topology>
    </subcellularLocation>
</comment>
<dbReference type="GO" id="GO:0016020">
    <property type="term" value="C:membrane"/>
    <property type="evidence" value="ECO:0007669"/>
    <property type="project" value="UniProtKB-SubCell"/>
</dbReference>
<dbReference type="Pfam" id="PF02776">
    <property type="entry name" value="TPP_enzyme_N"/>
    <property type="match status" value="1"/>
</dbReference>
<keyword evidence="7" id="KW-0786">Thiamine pyrophosphate</keyword>
<dbReference type="InterPro" id="IPR005821">
    <property type="entry name" value="Ion_trans_dom"/>
</dbReference>
<keyword evidence="8 9" id="KW-0472">Membrane</keyword>
<evidence type="ECO:0000256" key="3">
    <source>
        <dbReference type="ARBA" id="ARBA00008383"/>
    </source>
</evidence>
<feature type="transmembrane region" description="Helical" evidence="9">
    <location>
        <begin position="140"/>
        <end position="160"/>
    </location>
</feature>
<dbReference type="Gene3D" id="1.20.120.350">
    <property type="entry name" value="Voltage-gated potassium channels. Chain C"/>
    <property type="match status" value="1"/>
</dbReference>
<dbReference type="Gene3D" id="3.40.50.970">
    <property type="match status" value="2"/>
</dbReference>
<proteinExistence type="inferred from homology"/>
<dbReference type="InterPro" id="IPR003673">
    <property type="entry name" value="CoA-Trfase_fam_III"/>
</dbReference>
<dbReference type="InterPro" id="IPR011766">
    <property type="entry name" value="TPP_enzyme_TPP-bd"/>
</dbReference>
<dbReference type="InterPro" id="IPR044855">
    <property type="entry name" value="CoA-Trfase_III_dom3_sf"/>
</dbReference>
<evidence type="ECO:0000259" key="13">
    <source>
        <dbReference type="Pfam" id="PF02776"/>
    </source>
</evidence>
<evidence type="ECO:0000256" key="7">
    <source>
        <dbReference type="ARBA" id="ARBA00023052"/>
    </source>
</evidence>
<feature type="domain" description="Ion transport" evidence="11">
    <location>
        <begin position="25"/>
        <end position="213"/>
    </location>
</feature>
<evidence type="ECO:0000256" key="2">
    <source>
        <dbReference type="ARBA" id="ARBA00007812"/>
    </source>
</evidence>
<dbReference type="Pfam" id="PF00520">
    <property type="entry name" value="Ion_trans"/>
    <property type="match status" value="1"/>
</dbReference>
<dbReference type="Gene3D" id="3.30.1540.10">
    <property type="entry name" value="formyl-coa transferase, domain 3"/>
    <property type="match status" value="1"/>
</dbReference>
<dbReference type="Pfam" id="PF02775">
    <property type="entry name" value="TPP_enzyme_C"/>
    <property type="match status" value="1"/>
</dbReference>
<dbReference type="PANTHER" id="PTHR48207">
    <property type="entry name" value="SUCCINATE--HYDROXYMETHYLGLUTARATE COA-TRANSFERASE"/>
    <property type="match status" value="1"/>
</dbReference>
<dbReference type="SUPFAM" id="SSF52518">
    <property type="entry name" value="Thiamin diphosphate-binding fold (THDP-binding)"/>
    <property type="match status" value="2"/>
</dbReference>
<dbReference type="EMBL" id="CAUJNA010000001">
    <property type="protein sequence ID" value="CAJ1370039.1"/>
    <property type="molecule type" value="Genomic_DNA"/>
</dbReference>
<dbReference type="InterPro" id="IPR027359">
    <property type="entry name" value="Volt_channel_dom_sf"/>
</dbReference>
<feature type="domain" description="Thiamine pyrophosphate enzyme central" evidence="10">
    <location>
        <begin position="1068"/>
        <end position="1178"/>
    </location>
</feature>
<dbReference type="GO" id="GO:0008410">
    <property type="term" value="F:CoA-transferase activity"/>
    <property type="evidence" value="ECO:0007669"/>
    <property type="project" value="TreeGrafter"/>
</dbReference>
<comment type="similarity">
    <text evidence="2">Belongs to the TPP enzyme family.</text>
</comment>
<evidence type="ECO:0000259" key="11">
    <source>
        <dbReference type="Pfam" id="PF00520"/>
    </source>
</evidence>
<dbReference type="Pfam" id="PF02515">
    <property type="entry name" value="CoA_transf_3"/>
    <property type="match status" value="1"/>
</dbReference>
<dbReference type="InterPro" id="IPR050483">
    <property type="entry name" value="CoA-transferase_III_domain"/>
</dbReference>
<feature type="transmembrane region" description="Helical" evidence="9">
    <location>
        <begin position="200"/>
        <end position="221"/>
    </location>
</feature>
<feature type="domain" description="Thiamine pyrophosphate enzyme N-terminal TPP-binding" evidence="13">
    <location>
        <begin position="905"/>
        <end position="996"/>
    </location>
</feature>
<evidence type="ECO:0000256" key="8">
    <source>
        <dbReference type="ARBA" id="ARBA00023136"/>
    </source>
</evidence>
<organism evidence="14 15">
    <name type="scientific">Effrenium voratum</name>
    <dbReference type="NCBI Taxonomy" id="2562239"/>
    <lineage>
        <taxon>Eukaryota</taxon>
        <taxon>Sar</taxon>
        <taxon>Alveolata</taxon>
        <taxon>Dinophyceae</taxon>
        <taxon>Suessiales</taxon>
        <taxon>Symbiodiniaceae</taxon>
        <taxon>Effrenium</taxon>
    </lineage>
</organism>
<dbReference type="Gene3D" id="1.10.287.70">
    <property type="match status" value="1"/>
</dbReference>
<dbReference type="SUPFAM" id="SSF81324">
    <property type="entry name" value="Voltage-gated potassium channels"/>
    <property type="match status" value="1"/>
</dbReference>
<feature type="domain" description="Thiamine pyrophosphate enzyme TPP-binding" evidence="12">
    <location>
        <begin position="1260"/>
        <end position="1405"/>
    </location>
</feature>
<sequence>MAADKPVLQTLFRQLYFGHSTRARVFRYVLLAFDLITIGYFIVSSVMDPERHFHTLDYAIAAVLALDYVARLIASATPARYIFSFTSVADLVVIASLVAPVFLENFAFLRIVRMLRLLRSYHLLKELREASSWFRRNEDILQSAVNLVVFIFVVTAIVFVVEDDRNPNINNYLDALYFTVTTLTTTGFGDITMTDSVGRLMTVLIMIFGVALFLRLVQTIFRPSKAQLACPDCGLNRHDTDAIHCKHCGRMLNIPTEGPASADDQSGCGEEIPCNVDNGEYYIHLPENLDDSSPLGAIFYLHGHRGKAVNAIRNKGFQRMADDLGVAFVAVQGVNGTWSFPTAPRNLRDEPVFFDTVLSDLENRFGIDRDRTMLSGFSSGGFMTWYIACEDSDRFSGYAPIAGAFWEPLPDTCPAENPYLFHVHGTSDTVVPLAGRWLGGGKWKQGDVFESFDVWRRQNGLVEEKSQKLSDGNLECERWAPEEGLFELCLHTGGHSVEAKWIKRAWNELGTIKGWVLGDLGAEIIKIERPGRGDDTRGWGPPFLKDTDGNETAESAYYLSSNRNKSSVAIDLASADGQKLIADLAARADILLENFKVGDLKRRGLDYDTLRKINPGLIYCSITGFGQTGPYAHRAGYDFLIQGMGGIMSLTGFPDDEGGTETKCGVGIADVMCGMYAAVSILAALNHRNGSGEGQHIDISLLDAQVSWLINQGAAYLVSGDVPGRLGNGHPTIVPYETFPASDQSFIIAVGNDTQFRKFCEVAGAPELADDPLYARNADRVRNRKRLVPLIRRLTIERTAAEWIALLEEASVPCGPVNNLGQVFSDPHILERNMRITLPHPLSGSVDLIGSPINLEKTPVSYDKAPPMLGADTADVLQRHLGLTEEALKDLCAKGILDLGNSSDKKVLALMQSLDQVGMNFVLVKHENAGGFMAEGGWHADGAPGVLLATLGPGAANAVNVIANAWQDRVPLVFLTGCVDQGEAESYTHQVFDHQQLLRPIVKASFSARLGALDVMMEKALAIALDGQPGPVHIDVPIRVAEMETEEKWSNTFRSAPVGSAPAAGSELETAIDLFAKAERPIAIAGVDAVNEGASAGISEFCRKFRVPLVTSYKGKGLLDENHSLALGGAGLSPKADGHLLPLINASDCILLLGYDPIEMRINWRDPWNADANVIDVTPVLRTHGMHSVSATLRSATMPVLNVLGEARDPEHRSWENGEPAKVRQELDAAFAPEQDGWGPGTVFHTLRGVMPADTVATADSGAHRILASQIWRCPLPRQMLQSSALCTMGCAVPLAMGHRLVEGASPVVAFVGDAGLEMCLGELSTLRDLKIPVIICVLVDTSLALIELKQRGSQRPNVGVDFGETDFPAVAQAYGGHGVWIDSADDLQREAAQALERDGFTVLACRISRRAYDGAF</sequence>
<dbReference type="GO" id="GO:0030976">
    <property type="term" value="F:thiamine pyrophosphate binding"/>
    <property type="evidence" value="ECO:0007669"/>
    <property type="project" value="InterPro"/>
</dbReference>
<dbReference type="PANTHER" id="PTHR48207:SF3">
    <property type="entry name" value="SUCCINATE--HYDROXYMETHYLGLUTARATE COA-TRANSFERASE"/>
    <property type="match status" value="1"/>
</dbReference>
<comment type="similarity">
    <text evidence="3">Belongs to the CoA-transferase III family.</text>
</comment>
<comment type="caution">
    <text evidence="14">The sequence shown here is derived from an EMBL/GenBank/DDBJ whole genome shotgun (WGS) entry which is preliminary data.</text>
</comment>
<dbReference type="GO" id="GO:0005216">
    <property type="term" value="F:monoatomic ion channel activity"/>
    <property type="evidence" value="ECO:0007669"/>
    <property type="project" value="InterPro"/>
</dbReference>
<feature type="transmembrane region" description="Helical" evidence="9">
    <location>
        <begin position="55"/>
        <end position="76"/>
    </location>
</feature>
<evidence type="ECO:0000256" key="9">
    <source>
        <dbReference type="SAM" id="Phobius"/>
    </source>
</evidence>
<dbReference type="InterPro" id="IPR029035">
    <property type="entry name" value="DHS-like_NAD/FAD-binding_dom"/>
</dbReference>
<dbReference type="SUPFAM" id="SSF52467">
    <property type="entry name" value="DHS-like NAD/FAD-binding domain"/>
    <property type="match status" value="1"/>
</dbReference>
<dbReference type="Gene3D" id="3.40.50.1820">
    <property type="entry name" value="alpha/beta hydrolase"/>
    <property type="match status" value="1"/>
</dbReference>
<dbReference type="GO" id="GO:0000287">
    <property type="term" value="F:magnesium ion binding"/>
    <property type="evidence" value="ECO:0007669"/>
    <property type="project" value="InterPro"/>
</dbReference>
<evidence type="ECO:0000256" key="5">
    <source>
        <dbReference type="ARBA" id="ARBA00022692"/>
    </source>
</evidence>
<feature type="transmembrane region" description="Helical" evidence="9">
    <location>
        <begin position="82"/>
        <end position="109"/>
    </location>
</feature>
<dbReference type="Gene3D" id="3.40.50.1220">
    <property type="entry name" value="TPP-binding domain"/>
    <property type="match status" value="1"/>
</dbReference>
<dbReference type="SUPFAM" id="SSF89796">
    <property type="entry name" value="CoA-transferase family III (CaiB/BaiF)"/>
    <property type="match status" value="1"/>
</dbReference>
<evidence type="ECO:0000256" key="6">
    <source>
        <dbReference type="ARBA" id="ARBA00022989"/>
    </source>
</evidence>
<feature type="transmembrane region" description="Helical" evidence="9">
    <location>
        <begin position="25"/>
        <end position="43"/>
    </location>
</feature>
<dbReference type="InterPro" id="IPR029061">
    <property type="entry name" value="THDP-binding"/>
</dbReference>
<dbReference type="InterPro" id="IPR012000">
    <property type="entry name" value="Thiamin_PyroP_enz_cen_dom"/>
</dbReference>
<evidence type="ECO:0000259" key="12">
    <source>
        <dbReference type="Pfam" id="PF02775"/>
    </source>
</evidence>
<accession>A0AA36HIY3</accession>
<evidence type="ECO:0000313" key="14">
    <source>
        <dbReference type="EMBL" id="CAJ1370039.1"/>
    </source>
</evidence>
<keyword evidence="15" id="KW-1185">Reference proteome</keyword>
<reference evidence="14" key="1">
    <citation type="submission" date="2023-08" db="EMBL/GenBank/DDBJ databases">
        <authorList>
            <person name="Chen Y."/>
            <person name="Shah S."/>
            <person name="Dougan E. K."/>
            <person name="Thang M."/>
            <person name="Chan C."/>
        </authorList>
    </citation>
    <scope>NUCLEOTIDE SEQUENCE</scope>
</reference>
<evidence type="ECO:0000259" key="10">
    <source>
        <dbReference type="Pfam" id="PF00205"/>
    </source>
</evidence>
<dbReference type="Gene3D" id="3.40.50.10540">
    <property type="entry name" value="Crotonobetainyl-coa:carnitine coa-transferase, domain 1"/>
    <property type="match status" value="1"/>
</dbReference>
<dbReference type="InterPro" id="IPR029058">
    <property type="entry name" value="AB_hydrolase_fold"/>
</dbReference>
<dbReference type="InterPro" id="IPR023606">
    <property type="entry name" value="CoA-Trfase_III_dom_1_sf"/>
</dbReference>